<dbReference type="AlphaFoldDB" id="A0AAD6ZRI7"/>
<dbReference type="EMBL" id="JARIHO010000031">
    <property type="protein sequence ID" value="KAJ7336237.1"/>
    <property type="molecule type" value="Genomic_DNA"/>
</dbReference>
<evidence type="ECO:0000313" key="2">
    <source>
        <dbReference type="Proteomes" id="UP001218218"/>
    </source>
</evidence>
<keyword evidence="2" id="KW-1185">Reference proteome</keyword>
<dbReference type="Proteomes" id="UP001218218">
    <property type="component" value="Unassembled WGS sequence"/>
</dbReference>
<gene>
    <name evidence="1" type="ORF">DFH08DRAFT_674475</name>
</gene>
<proteinExistence type="predicted"/>
<sequence>PLPYYAADGNYYCIALFNRDGVDHISRAHNAAQDPAIQAVRVAMDVDQDPSLEGTLQWFRWPLTW</sequence>
<comment type="caution">
    <text evidence="1">The sequence shown here is derived from an EMBL/GenBank/DDBJ whole genome shotgun (WGS) entry which is preliminary data.</text>
</comment>
<reference evidence="1" key="1">
    <citation type="submission" date="2023-03" db="EMBL/GenBank/DDBJ databases">
        <title>Massive genome expansion in bonnet fungi (Mycena s.s.) driven by repeated elements and novel gene families across ecological guilds.</title>
        <authorList>
            <consortium name="Lawrence Berkeley National Laboratory"/>
            <person name="Harder C.B."/>
            <person name="Miyauchi S."/>
            <person name="Viragh M."/>
            <person name="Kuo A."/>
            <person name="Thoen E."/>
            <person name="Andreopoulos B."/>
            <person name="Lu D."/>
            <person name="Skrede I."/>
            <person name="Drula E."/>
            <person name="Henrissat B."/>
            <person name="Morin E."/>
            <person name="Kohler A."/>
            <person name="Barry K."/>
            <person name="LaButti K."/>
            <person name="Morin E."/>
            <person name="Salamov A."/>
            <person name="Lipzen A."/>
            <person name="Mereny Z."/>
            <person name="Hegedus B."/>
            <person name="Baldrian P."/>
            <person name="Stursova M."/>
            <person name="Weitz H."/>
            <person name="Taylor A."/>
            <person name="Grigoriev I.V."/>
            <person name="Nagy L.G."/>
            <person name="Martin F."/>
            <person name="Kauserud H."/>
        </authorList>
    </citation>
    <scope>NUCLEOTIDE SEQUENCE</scope>
    <source>
        <strain evidence="1">CBHHK002</strain>
    </source>
</reference>
<name>A0AAD6ZRI7_9AGAR</name>
<feature type="non-terminal residue" evidence="1">
    <location>
        <position position="1"/>
    </location>
</feature>
<protein>
    <submittedName>
        <fullName evidence="1">Uncharacterized protein</fullName>
    </submittedName>
</protein>
<accession>A0AAD6ZRI7</accession>
<evidence type="ECO:0000313" key="1">
    <source>
        <dbReference type="EMBL" id="KAJ7336237.1"/>
    </source>
</evidence>
<feature type="non-terminal residue" evidence="1">
    <location>
        <position position="65"/>
    </location>
</feature>
<organism evidence="1 2">
    <name type="scientific">Mycena albidolilacea</name>
    <dbReference type="NCBI Taxonomy" id="1033008"/>
    <lineage>
        <taxon>Eukaryota</taxon>
        <taxon>Fungi</taxon>
        <taxon>Dikarya</taxon>
        <taxon>Basidiomycota</taxon>
        <taxon>Agaricomycotina</taxon>
        <taxon>Agaricomycetes</taxon>
        <taxon>Agaricomycetidae</taxon>
        <taxon>Agaricales</taxon>
        <taxon>Marasmiineae</taxon>
        <taxon>Mycenaceae</taxon>
        <taxon>Mycena</taxon>
    </lineage>
</organism>